<feature type="compositionally biased region" description="Basic and acidic residues" evidence="8">
    <location>
        <begin position="283"/>
        <end position="315"/>
    </location>
</feature>
<dbReference type="PANTHER" id="PTHR39560:SF1">
    <property type="entry name" value="PROTEIN ADENYLYLTRANSFERASE FIC-RELATED"/>
    <property type="match status" value="1"/>
</dbReference>
<evidence type="ECO:0000256" key="4">
    <source>
        <dbReference type="ARBA" id="ARBA00022840"/>
    </source>
</evidence>
<keyword evidence="2" id="KW-0548">Nucleotidyltransferase</keyword>
<dbReference type="GO" id="GO:0005524">
    <property type="term" value="F:ATP binding"/>
    <property type="evidence" value="ECO:0007669"/>
    <property type="project" value="UniProtKB-KW"/>
</dbReference>
<dbReference type="Pfam" id="PF02661">
    <property type="entry name" value="Fic"/>
    <property type="match status" value="1"/>
</dbReference>
<dbReference type="SUPFAM" id="SSF140931">
    <property type="entry name" value="Fic-like"/>
    <property type="match status" value="1"/>
</dbReference>
<evidence type="ECO:0000256" key="6">
    <source>
        <dbReference type="ARBA" id="ARBA00047939"/>
    </source>
</evidence>
<reference evidence="10 11" key="1">
    <citation type="submission" date="2017-06" db="EMBL/GenBank/DDBJ databases">
        <title>Ensifer strains isolated from leguminous trees and herbs display diverse denitrification phenotypes with some acting as strong N2O sinks.</title>
        <authorList>
            <person name="Woliy K."/>
            <person name="Mania D."/>
            <person name="Bakken L.R."/>
            <person name="Frostegard A."/>
        </authorList>
    </citation>
    <scope>NUCLEOTIDE SEQUENCE [LARGE SCALE GENOMIC DNA]</scope>
    <source>
        <strain evidence="10 11">AC50a</strain>
    </source>
</reference>
<evidence type="ECO:0000256" key="8">
    <source>
        <dbReference type="SAM" id="MobiDB-lite"/>
    </source>
</evidence>
<dbReference type="Proteomes" id="UP000231987">
    <property type="component" value="Unassembled WGS sequence"/>
</dbReference>
<dbReference type="GO" id="GO:0051302">
    <property type="term" value="P:regulation of cell division"/>
    <property type="evidence" value="ECO:0007669"/>
    <property type="project" value="TreeGrafter"/>
</dbReference>
<dbReference type="InterPro" id="IPR003812">
    <property type="entry name" value="Fido"/>
</dbReference>
<comment type="catalytic activity">
    <reaction evidence="7">
        <text>L-tyrosyl-[protein] + ATP = O-(5'-adenylyl)-L-tyrosyl-[protein] + diphosphate</text>
        <dbReference type="Rhea" id="RHEA:54288"/>
        <dbReference type="Rhea" id="RHEA-COMP:10136"/>
        <dbReference type="Rhea" id="RHEA-COMP:13846"/>
        <dbReference type="ChEBI" id="CHEBI:30616"/>
        <dbReference type="ChEBI" id="CHEBI:33019"/>
        <dbReference type="ChEBI" id="CHEBI:46858"/>
        <dbReference type="ChEBI" id="CHEBI:83624"/>
        <dbReference type="EC" id="2.7.7.108"/>
    </reaction>
</comment>
<dbReference type="PROSITE" id="PS51459">
    <property type="entry name" value="FIDO"/>
    <property type="match status" value="1"/>
</dbReference>
<keyword evidence="1" id="KW-0808">Transferase</keyword>
<dbReference type="EC" id="2.7.7.108" evidence="5"/>
<gene>
    <name evidence="10" type="ORF">CEJ86_29835</name>
</gene>
<evidence type="ECO:0000256" key="5">
    <source>
        <dbReference type="ARBA" id="ARBA00034531"/>
    </source>
</evidence>
<dbReference type="InterPro" id="IPR036597">
    <property type="entry name" value="Fido-like_dom_sf"/>
</dbReference>
<evidence type="ECO:0000256" key="1">
    <source>
        <dbReference type="ARBA" id="ARBA00022679"/>
    </source>
</evidence>
<sequence length="329" mass="37265">MAQDPYCYPGTSVLINKFGVRDQEELSLREQVTTNKALRGLERNPVKGNFDRDHLMEIHRRIFQDVYPFAGQQRIYNMSKPEPVLGGASVKYGDHKFMRDLLDHDTKELGRFRWDDNDKAQSAAQFTKVISNIWQAHAFREGNTRTIGVFMHQFAKERGFELDRETMWPAASETRDFLAKATVGDGKDFAKRVLHAHQIAKDRNHPELGRVSSMTAQMLRMMGKPEVQIPQKGDELKGQILTVSYDTALVANARGVHAVDVKNFANTPQTNARVNAVIEHELASKSRSEKGNEKTVADKGRSEDRGAAEKTEKTIKLAPPQSPSKYRSR</sequence>
<feature type="region of interest" description="Disordered" evidence="8">
    <location>
        <begin position="283"/>
        <end position="329"/>
    </location>
</feature>
<proteinExistence type="predicted"/>
<dbReference type="RefSeq" id="WP_100674638.1">
    <property type="nucleotide sequence ID" value="NZ_NJGD01000025.1"/>
</dbReference>
<keyword evidence="3" id="KW-0547">Nucleotide-binding</keyword>
<keyword evidence="4" id="KW-0067">ATP-binding</keyword>
<feature type="domain" description="Fido" evidence="9">
    <location>
        <begin position="50"/>
        <end position="195"/>
    </location>
</feature>
<comment type="catalytic activity">
    <reaction evidence="6">
        <text>L-threonyl-[protein] + ATP = 3-O-(5'-adenylyl)-L-threonyl-[protein] + diphosphate</text>
        <dbReference type="Rhea" id="RHEA:54292"/>
        <dbReference type="Rhea" id="RHEA-COMP:11060"/>
        <dbReference type="Rhea" id="RHEA-COMP:13847"/>
        <dbReference type="ChEBI" id="CHEBI:30013"/>
        <dbReference type="ChEBI" id="CHEBI:30616"/>
        <dbReference type="ChEBI" id="CHEBI:33019"/>
        <dbReference type="ChEBI" id="CHEBI:138113"/>
        <dbReference type="EC" id="2.7.7.108"/>
    </reaction>
</comment>
<dbReference type="PANTHER" id="PTHR39560">
    <property type="entry name" value="PROTEIN ADENYLYLTRANSFERASE FIC-RELATED"/>
    <property type="match status" value="1"/>
</dbReference>
<evidence type="ECO:0000256" key="7">
    <source>
        <dbReference type="ARBA" id="ARBA00048696"/>
    </source>
</evidence>
<evidence type="ECO:0000256" key="3">
    <source>
        <dbReference type="ARBA" id="ARBA00022741"/>
    </source>
</evidence>
<dbReference type="Gene3D" id="1.10.3290.10">
    <property type="entry name" value="Fido-like domain"/>
    <property type="match status" value="1"/>
</dbReference>
<evidence type="ECO:0000313" key="10">
    <source>
        <dbReference type="EMBL" id="PJR10237.1"/>
    </source>
</evidence>
<dbReference type="GO" id="GO:0070733">
    <property type="term" value="F:AMPylase activity"/>
    <property type="evidence" value="ECO:0007669"/>
    <property type="project" value="UniProtKB-EC"/>
</dbReference>
<evidence type="ECO:0000256" key="2">
    <source>
        <dbReference type="ARBA" id="ARBA00022695"/>
    </source>
</evidence>
<comment type="caution">
    <text evidence="10">The sequence shown here is derived from an EMBL/GenBank/DDBJ whole genome shotgun (WGS) entry which is preliminary data.</text>
</comment>
<evidence type="ECO:0000259" key="9">
    <source>
        <dbReference type="PROSITE" id="PS51459"/>
    </source>
</evidence>
<name>A0A2J0YU67_RHIML</name>
<dbReference type="AlphaFoldDB" id="A0A2J0YU67"/>
<accession>A0A2J0YU67</accession>
<organism evidence="10 11">
    <name type="scientific">Rhizobium meliloti</name>
    <name type="common">Ensifer meliloti</name>
    <name type="synonym">Sinorhizobium meliloti</name>
    <dbReference type="NCBI Taxonomy" id="382"/>
    <lineage>
        <taxon>Bacteria</taxon>
        <taxon>Pseudomonadati</taxon>
        <taxon>Pseudomonadota</taxon>
        <taxon>Alphaproteobacteria</taxon>
        <taxon>Hyphomicrobiales</taxon>
        <taxon>Rhizobiaceae</taxon>
        <taxon>Sinorhizobium/Ensifer group</taxon>
        <taxon>Sinorhizobium</taxon>
    </lineage>
</organism>
<evidence type="ECO:0000313" key="11">
    <source>
        <dbReference type="Proteomes" id="UP000231987"/>
    </source>
</evidence>
<dbReference type="EMBL" id="NJGD01000025">
    <property type="protein sequence ID" value="PJR10237.1"/>
    <property type="molecule type" value="Genomic_DNA"/>
</dbReference>
<protein>
    <recommendedName>
        <fullName evidence="5">protein adenylyltransferase</fullName>
        <ecNumber evidence="5">2.7.7.108</ecNumber>
    </recommendedName>
</protein>